<proteinExistence type="predicted"/>
<evidence type="ECO:0000313" key="2">
    <source>
        <dbReference type="Proteomes" id="UP001223520"/>
    </source>
</evidence>
<keyword evidence="2" id="KW-1185">Reference proteome</keyword>
<dbReference type="KEGG" id="hbq:QI031_26295"/>
<name>A0AAJ6NRF0_9CYAN</name>
<accession>A0AAJ6NRF0</accession>
<gene>
    <name evidence="1" type="ORF">QI031_26295</name>
</gene>
<evidence type="ECO:0000313" key="1">
    <source>
        <dbReference type="EMBL" id="WGV25220.1"/>
    </source>
</evidence>
<reference evidence="1 2" key="1">
    <citation type="journal article" date="2023" name="Limnol Oceanogr Lett">
        <title>Environmental adaptations by the intertidal Antarctic cyanobacterium Halotia branconii CENA392 as revealed using long-read genome sequencing.</title>
        <authorList>
            <person name="Dextro R.B."/>
            <person name="Delbaje E."/>
            <person name="Freitas P.N.N."/>
            <person name="Geraldes V."/>
            <person name="Pinto E."/>
            <person name="Long P.F."/>
            <person name="Fiore M.F."/>
        </authorList>
    </citation>
    <scope>NUCLEOTIDE SEQUENCE [LARGE SCALE GENOMIC DNA]</scope>
    <source>
        <strain evidence="1 2">CENA392</strain>
    </source>
</reference>
<dbReference type="RefSeq" id="WP_281482523.1">
    <property type="nucleotide sequence ID" value="NZ_CP124543.1"/>
</dbReference>
<dbReference type="AlphaFoldDB" id="A0AAJ6NRF0"/>
<dbReference type="Proteomes" id="UP001223520">
    <property type="component" value="Chromosome"/>
</dbReference>
<sequence length="159" mass="18006">MNIALLELDIQTQQMVNDAIVDSGISPDDFVTKACRAYAGTIVNKVTQVSEDLDTVSTKQLMADGYRTDPNRSEQLIKLAILALENHNNNCTEKSQKWHINQNILQSLTRSQPKTVNEILQKYKTRLDDHNDKHGLNPSDNCKPEIKIEQSINLAEIYI</sequence>
<organism evidence="1 2">
    <name type="scientific">Halotia branconii CENA392</name>
    <dbReference type="NCBI Taxonomy" id="1539056"/>
    <lineage>
        <taxon>Bacteria</taxon>
        <taxon>Bacillati</taxon>
        <taxon>Cyanobacteriota</taxon>
        <taxon>Cyanophyceae</taxon>
        <taxon>Nostocales</taxon>
        <taxon>Nodulariaceae</taxon>
        <taxon>Halotia</taxon>
    </lineage>
</organism>
<dbReference type="EMBL" id="CP124543">
    <property type="protein sequence ID" value="WGV25220.1"/>
    <property type="molecule type" value="Genomic_DNA"/>
</dbReference>
<protein>
    <submittedName>
        <fullName evidence="1">Uncharacterized protein</fullName>
    </submittedName>
</protein>